<keyword evidence="4" id="KW-1134">Transmembrane beta strand</keyword>
<evidence type="ECO:0000256" key="4">
    <source>
        <dbReference type="ARBA" id="ARBA00022452"/>
    </source>
</evidence>
<proteinExistence type="inferred from homology"/>
<feature type="signal peptide" evidence="12">
    <location>
        <begin position="1"/>
        <end position="25"/>
    </location>
</feature>
<dbReference type="InterPro" id="IPR005644">
    <property type="entry name" value="NolW-like"/>
</dbReference>
<accession>A0ABX1NUE3</accession>
<dbReference type="InterPro" id="IPR038591">
    <property type="entry name" value="NolW-like_sf"/>
</dbReference>
<keyword evidence="17" id="KW-1185">Reference proteome</keyword>
<feature type="domain" description="NolW-like" evidence="14">
    <location>
        <begin position="272"/>
        <end position="381"/>
    </location>
</feature>
<gene>
    <name evidence="16" type="primary">gspD</name>
    <name evidence="16" type="ORF">GPA24_08760</name>
</gene>
<keyword evidence="9" id="KW-0998">Cell outer membrane</keyword>
<dbReference type="EMBL" id="WTVP01000019">
    <property type="protein sequence ID" value="NMG15630.1"/>
    <property type="molecule type" value="Genomic_DNA"/>
</dbReference>
<keyword evidence="5" id="KW-0812">Transmembrane</keyword>
<protein>
    <submittedName>
        <fullName evidence="16">Type II secretion system secretin GspD</fullName>
    </submittedName>
</protein>
<feature type="compositionally biased region" description="Pro residues" evidence="11">
    <location>
        <begin position="677"/>
        <end position="688"/>
    </location>
</feature>
<keyword evidence="8" id="KW-0472">Membrane</keyword>
<keyword evidence="7" id="KW-0653">Protein transport</keyword>
<reference evidence="16 17" key="1">
    <citation type="submission" date="2019-12" db="EMBL/GenBank/DDBJ databases">
        <title>Comparative genomics gives insights into the taxonomy of the Azoarcus-Aromatoleum group and reveals separate origins of nif in the plant-associated Azoarcus and non-plant-associated Aromatoleum sub-groups.</title>
        <authorList>
            <person name="Lafos M."/>
            <person name="Maluk M."/>
            <person name="Batista M."/>
            <person name="Junghare M."/>
            <person name="Carmona M."/>
            <person name="Faoro H."/>
            <person name="Cruz L.M."/>
            <person name="Battistoni F."/>
            <person name="De Souza E."/>
            <person name="Pedrosa F."/>
            <person name="Chen W.-M."/>
            <person name="Poole P.S."/>
            <person name="Dixon R.A."/>
            <person name="James E.K."/>
        </authorList>
    </citation>
    <scope>NUCLEOTIDE SEQUENCE [LARGE SCALE GENOMIC DNA]</scope>
    <source>
        <strain evidence="16 17">PbN1</strain>
    </source>
</reference>
<dbReference type="PANTHER" id="PTHR30332:SF24">
    <property type="entry name" value="SECRETIN GSPD-RELATED"/>
    <property type="match status" value="1"/>
</dbReference>
<evidence type="ECO:0000259" key="15">
    <source>
        <dbReference type="Pfam" id="PF21305"/>
    </source>
</evidence>
<feature type="domain" description="GspD-like N0" evidence="15">
    <location>
        <begin position="33"/>
        <end position="102"/>
    </location>
</feature>
<dbReference type="PANTHER" id="PTHR30332">
    <property type="entry name" value="PROBABLE GENERAL SECRETION PATHWAY PROTEIN D"/>
    <property type="match status" value="1"/>
</dbReference>
<dbReference type="InterPro" id="IPR004846">
    <property type="entry name" value="T2SS/T3SS_dom"/>
</dbReference>
<feature type="compositionally biased region" description="Low complexity" evidence="11">
    <location>
        <begin position="294"/>
        <end position="310"/>
    </location>
</feature>
<evidence type="ECO:0000256" key="7">
    <source>
        <dbReference type="ARBA" id="ARBA00022927"/>
    </source>
</evidence>
<keyword evidence="3 10" id="KW-0813">Transport</keyword>
<feature type="region of interest" description="Disordered" evidence="11">
    <location>
        <begin position="292"/>
        <end position="346"/>
    </location>
</feature>
<evidence type="ECO:0000256" key="2">
    <source>
        <dbReference type="ARBA" id="ARBA00006980"/>
    </source>
</evidence>
<dbReference type="Gene3D" id="3.30.1370.120">
    <property type="match status" value="3"/>
</dbReference>
<evidence type="ECO:0000256" key="11">
    <source>
        <dbReference type="SAM" id="MobiDB-lite"/>
    </source>
</evidence>
<dbReference type="Pfam" id="PF21305">
    <property type="entry name" value="type_II_gspD_N0"/>
    <property type="match status" value="1"/>
</dbReference>
<dbReference type="RefSeq" id="WP_169202278.1">
    <property type="nucleotide sequence ID" value="NZ_CP059467.1"/>
</dbReference>
<dbReference type="Pfam" id="PF00263">
    <property type="entry name" value="Secretin"/>
    <property type="match status" value="1"/>
</dbReference>
<dbReference type="InterPro" id="IPR013356">
    <property type="entry name" value="T2SS_GspD"/>
</dbReference>
<evidence type="ECO:0000259" key="14">
    <source>
        <dbReference type="Pfam" id="PF03958"/>
    </source>
</evidence>
<dbReference type="Pfam" id="PF03958">
    <property type="entry name" value="Secretin_N"/>
    <property type="match status" value="3"/>
</dbReference>
<evidence type="ECO:0000256" key="3">
    <source>
        <dbReference type="ARBA" id="ARBA00022448"/>
    </source>
</evidence>
<keyword evidence="6 12" id="KW-0732">Signal</keyword>
<dbReference type="PRINTS" id="PR01032">
    <property type="entry name" value="PHAGEIV"/>
</dbReference>
<evidence type="ECO:0000256" key="9">
    <source>
        <dbReference type="ARBA" id="ARBA00023237"/>
    </source>
</evidence>
<comment type="subcellular location">
    <subcellularLocation>
        <location evidence="1 10">Cell outer membrane</location>
    </subcellularLocation>
</comment>
<evidence type="ECO:0000256" key="6">
    <source>
        <dbReference type="ARBA" id="ARBA00022729"/>
    </source>
</evidence>
<dbReference type="PRINTS" id="PR00811">
    <property type="entry name" value="BCTERIALGSPD"/>
</dbReference>
<dbReference type="NCBIfam" id="TIGR02517">
    <property type="entry name" value="type_II_gspD"/>
    <property type="match status" value="1"/>
</dbReference>
<evidence type="ECO:0000256" key="10">
    <source>
        <dbReference type="RuleBase" id="RU004004"/>
    </source>
</evidence>
<comment type="similarity">
    <text evidence="2">Belongs to the bacterial secretin family. GSP D subfamily.</text>
</comment>
<evidence type="ECO:0000313" key="17">
    <source>
        <dbReference type="Proteomes" id="UP000633943"/>
    </source>
</evidence>
<evidence type="ECO:0000256" key="8">
    <source>
        <dbReference type="ARBA" id="ARBA00023136"/>
    </source>
</evidence>
<evidence type="ECO:0000256" key="5">
    <source>
        <dbReference type="ARBA" id="ARBA00022692"/>
    </source>
</evidence>
<evidence type="ECO:0000256" key="12">
    <source>
        <dbReference type="SAM" id="SignalP"/>
    </source>
</evidence>
<evidence type="ECO:0000259" key="13">
    <source>
        <dbReference type="Pfam" id="PF00263"/>
    </source>
</evidence>
<feature type="region of interest" description="Disordered" evidence="11">
    <location>
        <begin position="669"/>
        <end position="719"/>
    </location>
</feature>
<name>A0ABX1NUE3_9RHOO</name>
<dbReference type="InterPro" id="IPR050810">
    <property type="entry name" value="Bact_Secretion_Sys_Channel"/>
</dbReference>
<evidence type="ECO:0000313" key="16">
    <source>
        <dbReference type="EMBL" id="NMG15630.1"/>
    </source>
</evidence>
<dbReference type="InterPro" id="IPR049371">
    <property type="entry name" value="GspD-like_N0"/>
</dbReference>
<organism evidence="16 17">
    <name type="scientific">Aromatoleum bremense</name>
    <dbReference type="NCBI Taxonomy" id="76115"/>
    <lineage>
        <taxon>Bacteria</taxon>
        <taxon>Pseudomonadati</taxon>
        <taxon>Pseudomonadota</taxon>
        <taxon>Betaproteobacteria</taxon>
        <taxon>Rhodocyclales</taxon>
        <taxon>Rhodocyclaceae</taxon>
        <taxon>Aromatoleum</taxon>
    </lineage>
</organism>
<feature type="domain" description="NolW-like" evidence="14">
    <location>
        <begin position="129"/>
        <end position="188"/>
    </location>
</feature>
<feature type="domain" description="NolW-like" evidence="14">
    <location>
        <begin position="191"/>
        <end position="267"/>
    </location>
</feature>
<feature type="domain" description="Type II/III secretion system secretin-like" evidence="13">
    <location>
        <begin position="474"/>
        <end position="640"/>
    </location>
</feature>
<comment type="caution">
    <text evidence="16">The sequence shown here is derived from an EMBL/GenBank/DDBJ whole genome shotgun (WGS) entry which is preliminary data.</text>
</comment>
<sequence>MTLMTRARGLLLTLGLLSLSPLAVAAQDNTVSLNFANAEIDAVIKAIGKISGKNFLIDPRVKGTLNIVTNTPVSRDLSYQILLSALRLQGYTAVEGPGVTKIVPEADAKLHGVPVGKDALRGRGDSLVTQVFAMRNESATQMLAVVRPLVSPNNTVTAFPSNNVLVVTDYADNVARIARIIDSVDVPQGDVHVLELRHAAAVDLAATLNRLMNDGAGNGSVANAGDASQRVQVVPDARTNSLLVRTENPSRISALRQLVASLDRPGAGGNIHVVYLKNAEATKVAQTLNGALAGDGSAPSSTDSTASPGPLGASTPDRMTTQGAGLTPATYRPSPEPGNASDRGGMIQADPVNNALIIVAPEAIYRNLRHVIDLLDRRRAQVYIEALIAEISTERAAEFGIQWQSANTPGAGSSSTFFGGTNFGGAGQNIIGAAQNIGSVGKGMNFLLGGGTVKVPINGQMVEVFNLSLLARFLETDSRTNILSTPSLVTLDNEGAKIVVGRNLPFITGQYANTGGGTTPANPFQTIERRDVGLTLEVRPQISEGGAIRLDIYQEASSVVPTLDDSAGPTTNKRSIQSTVLVDDGAIIALGGLVEDDYSSGEEKVPLLGDIPFAGSLFRYDTRRRTKTNLVVFLRPVILRNSDSYSAITNARYDYIIGQQRSVATPNALLRGENTPPELPAPGSPAPAVPVSHAPARATPPPFVTTAPQPGRTPEQVNP</sequence>
<feature type="chain" id="PRO_5046993845" evidence="12">
    <location>
        <begin position="26"/>
        <end position="719"/>
    </location>
</feature>
<dbReference type="Proteomes" id="UP000633943">
    <property type="component" value="Unassembled WGS sequence"/>
</dbReference>
<dbReference type="InterPro" id="IPR001775">
    <property type="entry name" value="GspD/PilQ"/>
</dbReference>
<evidence type="ECO:0000256" key="1">
    <source>
        <dbReference type="ARBA" id="ARBA00004442"/>
    </source>
</evidence>